<sequence length="85" mass="9499">MRKKNAFVNLGQKEAAMSSSRKRTGRPPGRPATIAGPVIQPRVTPEDDKKLGELAMLPAFEGNRSQVVRVAIRELYQRRIGNKKE</sequence>
<evidence type="ECO:0000256" key="1">
    <source>
        <dbReference type="SAM" id="MobiDB-lite"/>
    </source>
</evidence>
<feature type="region of interest" description="Disordered" evidence="1">
    <location>
        <begin position="1"/>
        <end position="44"/>
    </location>
</feature>
<evidence type="ECO:0000313" key="2">
    <source>
        <dbReference type="EMBL" id="TKC98647.1"/>
    </source>
</evidence>
<keyword evidence="3" id="KW-1185">Reference proteome</keyword>
<comment type="caution">
    <text evidence="2">The sequence shown here is derived from an EMBL/GenBank/DDBJ whole genome shotgun (WGS) entry which is preliminary data.</text>
</comment>
<dbReference type="RefSeq" id="WP_136934476.1">
    <property type="nucleotide sequence ID" value="NZ_SSMQ01000065.1"/>
</dbReference>
<name>A0A4U1IVY5_9BACT</name>
<dbReference type="AlphaFoldDB" id="A0A4U1IVY5"/>
<organism evidence="2 3">
    <name type="scientific">Polyangium fumosum</name>
    <dbReference type="NCBI Taxonomy" id="889272"/>
    <lineage>
        <taxon>Bacteria</taxon>
        <taxon>Pseudomonadati</taxon>
        <taxon>Myxococcota</taxon>
        <taxon>Polyangia</taxon>
        <taxon>Polyangiales</taxon>
        <taxon>Polyangiaceae</taxon>
        <taxon>Polyangium</taxon>
    </lineage>
</organism>
<gene>
    <name evidence="2" type="ORF">E8A74_40470</name>
</gene>
<dbReference type="Proteomes" id="UP000309215">
    <property type="component" value="Unassembled WGS sequence"/>
</dbReference>
<dbReference type="EMBL" id="SSMQ01000065">
    <property type="protein sequence ID" value="TKC98647.1"/>
    <property type="molecule type" value="Genomic_DNA"/>
</dbReference>
<reference evidence="2 3" key="1">
    <citation type="submission" date="2019-04" db="EMBL/GenBank/DDBJ databases">
        <authorList>
            <person name="Li Y."/>
            <person name="Wang J."/>
        </authorList>
    </citation>
    <scope>NUCLEOTIDE SEQUENCE [LARGE SCALE GENOMIC DNA]</scope>
    <source>
        <strain evidence="2 3">DSM 14668</strain>
    </source>
</reference>
<evidence type="ECO:0000313" key="3">
    <source>
        <dbReference type="Proteomes" id="UP000309215"/>
    </source>
</evidence>
<accession>A0A4U1IVY5</accession>
<proteinExistence type="predicted"/>
<protein>
    <submittedName>
        <fullName evidence="2">Uncharacterized protein</fullName>
    </submittedName>
</protein>